<feature type="chain" id="PRO_5046574632" description="GH16 domain-containing protein" evidence="2">
    <location>
        <begin position="34"/>
        <end position="398"/>
    </location>
</feature>
<evidence type="ECO:0000256" key="2">
    <source>
        <dbReference type="SAM" id="SignalP"/>
    </source>
</evidence>
<dbReference type="CDD" id="cd00413">
    <property type="entry name" value="Glyco_hydrolase_16"/>
    <property type="match status" value="1"/>
</dbReference>
<dbReference type="SUPFAM" id="SSF49899">
    <property type="entry name" value="Concanavalin A-like lectins/glucanases"/>
    <property type="match status" value="1"/>
</dbReference>
<keyword evidence="5" id="KW-1185">Reference proteome</keyword>
<dbReference type="EMBL" id="BAABKN010000033">
    <property type="protein sequence ID" value="GAA4757225.1"/>
    <property type="molecule type" value="Genomic_DNA"/>
</dbReference>
<protein>
    <recommendedName>
        <fullName evidence="3">GH16 domain-containing protein</fullName>
    </recommendedName>
</protein>
<name>A0ABP8ZHY2_9ACTN</name>
<gene>
    <name evidence="4" type="ORF">GCM10023350_48570</name>
</gene>
<organism evidence="4 5">
    <name type="scientific">Nocardioides endophyticus</name>
    <dbReference type="NCBI Taxonomy" id="1353775"/>
    <lineage>
        <taxon>Bacteria</taxon>
        <taxon>Bacillati</taxon>
        <taxon>Actinomycetota</taxon>
        <taxon>Actinomycetes</taxon>
        <taxon>Propionibacteriales</taxon>
        <taxon>Nocardioidaceae</taxon>
        <taxon>Nocardioides</taxon>
    </lineage>
</organism>
<dbReference type="Proteomes" id="UP001499882">
    <property type="component" value="Unassembled WGS sequence"/>
</dbReference>
<dbReference type="PANTHER" id="PTHR10963">
    <property type="entry name" value="GLYCOSYL HYDROLASE-RELATED"/>
    <property type="match status" value="1"/>
</dbReference>
<comment type="caution">
    <text evidence="4">The sequence shown here is derived from an EMBL/GenBank/DDBJ whole genome shotgun (WGS) entry which is preliminary data.</text>
</comment>
<proteinExistence type="inferred from homology"/>
<dbReference type="InterPro" id="IPR000757">
    <property type="entry name" value="Beta-glucanase-like"/>
</dbReference>
<dbReference type="InterPro" id="IPR050546">
    <property type="entry name" value="Glycosyl_Hydrlase_16"/>
</dbReference>
<evidence type="ECO:0000313" key="5">
    <source>
        <dbReference type="Proteomes" id="UP001499882"/>
    </source>
</evidence>
<comment type="similarity">
    <text evidence="1">Belongs to the glycosyl hydrolase 16 family.</text>
</comment>
<keyword evidence="2" id="KW-0732">Signal</keyword>
<feature type="domain" description="GH16" evidence="3">
    <location>
        <begin position="95"/>
        <end position="398"/>
    </location>
</feature>
<dbReference type="Pfam" id="PF00722">
    <property type="entry name" value="Glyco_hydro_16"/>
    <property type="match status" value="1"/>
</dbReference>
<dbReference type="Gene3D" id="2.60.120.200">
    <property type="match status" value="1"/>
</dbReference>
<dbReference type="RefSeq" id="WP_345529698.1">
    <property type="nucleotide sequence ID" value="NZ_BAABKN010000033.1"/>
</dbReference>
<evidence type="ECO:0000313" key="4">
    <source>
        <dbReference type="EMBL" id="GAA4757225.1"/>
    </source>
</evidence>
<dbReference type="PROSITE" id="PS51762">
    <property type="entry name" value="GH16_2"/>
    <property type="match status" value="1"/>
</dbReference>
<evidence type="ECO:0000259" key="3">
    <source>
        <dbReference type="PROSITE" id="PS51762"/>
    </source>
</evidence>
<feature type="signal peptide" evidence="2">
    <location>
        <begin position="1"/>
        <end position="33"/>
    </location>
</feature>
<sequence>MSVIGTLKTTRLRPWVFAAVAPLVIGLSLQACSDGGNGAAAQPHARKAQRVVSINIAAAPVGQSKAGRSGLTPGLATFKPARPGRKVQVQAKVGKRWKVVTTTVQDKKGNATFNVPGVSKRKPVSYRVLAVKTKKDKQVVSKSVKSSNWKLTWGDEFSGSGALNPAIWKTWVPGRQPTKFDCSDVLAGNAYRQGGAANLKVSLLPGVQGAKTKTCPTGQFGNAMVAADSPEHHMKYGFAAARVKFSPARGQHSAFWLDVPDYSAITPGDASTGAEIDIAEYFGDDRPKGGLASFVHTMNKKGKWDSIGGEYKSRHLLPKKKEWSQGWHVYSVEWSPTGYIFRVDGAVTLKTSKSVSHVPEKVVLSSLTSMWEIPALKVSQLPSVTKYDWVRVWQRPGA</sequence>
<dbReference type="PANTHER" id="PTHR10963:SF55">
    <property type="entry name" value="GLYCOSIDE HYDROLASE FAMILY 16 PROTEIN"/>
    <property type="match status" value="1"/>
</dbReference>
<evidence type="ECO:0000256" key="1">
    <source>
        <dbReference type="ARBA" id="ARBA00006865"/>
    </source>
</evidence>
<accession>A0ABP8ZHY2</accession>
<dbReference type="InterPro" id="IPR013320">
    <property type="entry name" value="ConA-like_dom_sf"/>
</dbReference>
<reference evidence="5" key="1">
    <citation type="journal article" date="2019" name="Int. J. Syst. Evol. Microbiol.">
        <title>The Global Catalogue of Microorganisms (GCM) 10K type strain sequencing project: providing services to taxonomists for standard genome sequencing and annotation.</title>
        <authorList>
            <consortium name="The Broad Institute Genomics Platform"/>
            <consortium name="The Broad Institute Genome Sequencing Center for Infectious Disease"/>
            <person name="Wu L."/>
            <person name="Ma J."/>
        </authorList>
    </citation>
    <scope>NUCLEOTIDE SEQUENCE [LARGE SCALE GENOMIC DNA]</scope>
    <source>
        <strain evidence="5">JCM 18532</strain>
    </source>
</reference>